<dbReference type="Gene3D" id="3.40.50.300">
    <property type="entry name" value="P-loop containing nucleotide triphosphate hydrolases"/>
    <property type="match status" value="1"/>
</dbReference>
<dbReference type="PROSITE" id="PS50893">
    <property type="entry name" value="ABC_TRANSPORTER_2"/>
    <property type="match status" value="1"/>
</dbReference>
<dbReference type="Pfam" id="PF00005">
    <property type="entry name" value="ABC_tran"/>
    <property type="match status" value="1"/>
</dbReference>
<evidence type="ECO:0000313" key="7">
    <source>
        <dbReference type="Proteomes" id="UP000295008"/>
    </source>
</evidence>
<keyword evidence="2" id="KW-0547">Nucleotide-binding</keyword>
<dbReference type="PANTHER" id="PTHR42781">
    <property type="entry name" value="SPERMIDINE/PUTRESCINE IMPORT ATP-BINDING PROTEIN POTA"/>
    <property type="match status" value="1"/>
</dbReference>
<dbReference type="InterPro" id="IPR050093">
    <property type="entry name" value="ABC_SmlMolc_Importer"/>
</dbReference>
<evidence type="ECO:0000256" key="3">
    <source>
        <dbReference type="ARBA" id="ARBA00022840"/>
    </source>
</evidence>
<organism evidence="6 7">
    <name type="scientific">Hydrogenispora ethanolica</name>
    <dbReference type="NCBI Taxonomy" id="1082276"/>
    <lineage>
        <taxon>Bacteria</taxon>
        <taxon>Bacillati</taxon>
        <taxon>Bacillota</taxon>
        <taxon>Hydrogenispora</taxon>
    </lineage>
</organism>
<dbReference type="GO" id="GO:0015418">
    <property type="term" value="F:ABC-type quaternary ammonium compound transporting activity"/>
    <property type="evidence" value="ECO:0007669"/>
    <property type="project" value="UniProtKB-EC"/>
</dbReference>
<dbReference type="SUPFAM" id="SSF50331">
    <property type="entry name" value="MOP-like"/>
    <property type="match status" value="1"/>
</dbReference>
<keyword evidence="7" id="KW-1185">Reference proteome</keyword>
<evidence type="ECO:0000256" key="4">
    <source>
        <dbReference type="ARBA" id="ARBA00066388"/>
    </source>
</evidence>
<dbReference type="InterPro" id="IPR017871">
    <property type="entry name" value="ABC_transporter-like_CS"/>
</dbReference>
<dbReference type="InterPro" id="IPR003593">
    <property type="entry name" value="AAA+_ATPase"/>
</dbReference>
<dbReference type="PANTHER" id="PTHR42781:SF4">
    <property type="entry name" value="SPERMIDINE_PUTRESCINE IMPORT ATP-BINDING PROTEIN POTA"/>
    <property type="match status" value="1"/>
</dbReference>
<dbReference type="SMART" id="SM00382">
    <property type="entry name" value="AAA"/>
    <property type="match status" value="1"/>
</dbReference>
<dbReference type="RefSeq" id="WP_165908174.1">
    <property type="nucleotide sequence ID" value="NZ_SLUN01000032.1"/>
</dbReference>
<dbReference type="AlphaFoldDB" id="A0A4R1R7Z4"/>
<dbReference type="PROSITE" id="PS00211">
    <property type="entry name" value="ABC_TRANSPORTER_1"/>
    <property type="match status" value="1"/>
</dbReference>
<dbReference type="InterPro" id="IPR027417">
    <property type="entry name" value="P-loop_NTPase"/>
</dbReference>
<keyword evidence="3 6" id="KW-0067">ATP-binding</keyword>
<evidence type="ECO:0000256" key="2">
    <source>
        <dbReference type="ARBA" id="ARBA00022741"/>
    </source>
</evidence>
<dbReference type="EMBL" id="SLUN01000032">
    <property type="protein sequence ID" value="TCL61771.1"/>
    <property type="molecule type" value="Genomic_DNA"/>
</dbReference>
<dbReference type="Gene3D" id="2.40.50.100">
    <property type="match status" value="1"/>
</dbReference>
<gene>
    <name evidence="6" type="ORF">EDC14_10323</name>
</gene>
<dbReference type="Proteomes" id="UP000295008">
    <property type="component" value="Unassembled WGS sequence"/>
</dbReference>
<dbReference type="SUPFAM" id="SSF52540">
    <property type="entry name" value="P-loop containing nucleoside triphosphate hydrolases"/>
    <property type="match status" value="1"/>
</dbReference>
<accession>A0A4R1R7Z4</accession>
<dbReference type="InterPro" id="IPR003439">
    <property type="entry name" value="ABC_transporter-like_ATP-bd"/>
</dbReference>
<evidence type="ECO:0000256" key="1">
    <source>
        <dbReference type="ARBA" id="ARBA00022448"/>
    </source>
</evidence>
<protein>
    <recommendedName>
        <fullName evidence="4">ABC-type quaternary amine transporter</fullName>
        <ecNumber evidence="4">7.6.2.9</ecNumber>
    </recommendedName>
</protein>
<dbReference type="FunFam" id="3.40.50.300:FF:000425">
    <property type="entry name" value="Probable ABC transporter, ATP-binding subunit"/>
    <property type="match status" value="1"/>
</dbReference>
<sequence>MNEILLQMAVQKKYPEFRLQAELGVAQDEFFALVGPSGCGKTTLLRLISGLERPDSGRIILGGEDITKLPPSRRRIGMVFQDYALFPHLSVYQNIEYGLKVQRLPGKERRKRVSELLALFHLEELASRKIDRLSGGERQRVALARSLAPRPFLLLLDEPFSSLDFLLRQQLAGELKQWQKELGATFIFVSHQQEEALALSDRLAVMKNGRVVQIADPRTIYEEPVDSFVASFFGEANLLPVRVTMDPGAKLAIAFEDTRLAHFEYTPEPPGQKCTPGDYWLVVRPEEIVLETESRSGISAEVLNLDYLGYLVRLDLLIGATRMRALVGKEHAFLRPEERVSCRFRLNKPRFIPRNGYTG</sequence>
<dbReference type="GO" id="GO:0016887">
    <property type="term" value="F:ATP hydrolysis activity"/>
    <property type="evidence" value="ECO:0007669"/>
    <property type="project" value="InterPro"/>
</dbReference>
<evidence type="ECO:0000313" key="6">
    <source>
        <dbReference type="EMBL" id="TCL61771.1"/>
    </source>
</evidence>
<keyword evidence="1" id="KW-0813">Transport</keyword>
<dbReference type="GO" id="GO:0005524">
    <property type="term" value="F:ATP binding"/>
    <property type="evidence" value="ECO:0007669"/>
    <property type="project" value="UniProtKB-KW"/>
</dbReference>
<proteinExistence type="predicted"/>
<dbReference type="InterPro" id="IPR008995">
    <property type="entry name" value="Mo/tungstate-bd_C_term_dom"/>
</dbReference>
<reference evidence="6 7" key="1">
    <citation type="submission" date="2019-03" db="EMBL/GenBank/DDBJ databases">
        <title>Genomic Encyclopedia of Type Strains, Phase IV (KMG-IV): sequencing the most valuable type-strain genomes for metagenomic binning, comparative biology and taxonomic classification.</title>
        <authorList>
            <person name="Goeker M."/>
        </authorList>
    </citation>
    <scope>NUCLEOTIDE SEQUENCE [LARGE SCALE GENOMIC DNA]</scope>
    <source>
        <strain evidence="6 7">LX-B</strain>
    </source>
</reference>
<comment type="caution">
    <text evidence="6">The sequence shown here is derived from an EMBL/GenBank/DDBJ whole genome shotgun (WGS) entry which is preliminary data.</text>
</comment>
<name>A0A4R1R7Z4_HYDET</name>
<evidence type="ECO:0000259" key="5">
    <source>
        <dbReference type="PROSITE" id="PS50893"/>
    </source>
</evidence>
<dbReference type="EC" id="7.6.2.9" evidence="4"/>
<feature type="domain" description="ABC transporter" evidence="5">
    <location>
        <begin position="1"/>
        <end position="233"/>
    </location>
</feature>